<name>A0A0R3QD65_9BILA</name>
<gene>
    <name evidence="1" type="ORF">BTMF_LOCUS3597</name>
</gene>
<accession>A0A0R3QD65</accession>
<keyword evidence="2" id="KW-1185">Reference proteome</keyword>
<dbReference type="Proteomes" id="UP000280834">
    <property type="component" value="Unassembled WGS sequence"/>
</dbReference>
<reference evidence="1 2" key="2">
    <citation type="submission" date="2018-11" db="EMBL/GenBank/DDBJ databases">
        <authorList>
            <consortium name="Pathogen Informatics"/>
        </authorList>
    </citation>
    <scope>NUCLEOTIDE SEQUENCE [LARGE SCALE GENOMIC DNA]</scope>
</reference>
<evidence type="ECO:0000313" key="3">
    <source>
        <dbReference type="WBParaSite" id="BTMF_0000429901-mRNA-1"/>
    </source>
</evidence>
<dbReference type="AlphaFoldDB" id="A0A0R3QD65"/>
<organism evidence="3">
    <name type="scientific">Brugia timori</name>
    <dbReference type="NCBI Taxonomy" id="42155"/>
    <lineage>
        <taxon>Eukaryota</taxon>
        <taxon>Metazoa</taxon>
        <taxon>Ecdysozoa</taxon>
        <taxon>Nematoda</taxon>
        <taxon>Chromadorea</taxon>
        <taxon>Rhabditida</taxon>
        <taxon>Spirurina</taxon>
        <taxon>Spiruromorpha</taxon>
        <taxon>Filarioidea</taxon>
        <taxon>Onchocercidae</taxon>
        <taxon>Brugia</taxon>
    </lineage>
</organism>
<proteinExistence type="predicted"/>
<evidence type="ECO:0000313" key="2">
    <source>
        <dbReference type="Proteomes" id="UP000280834"/>
    </source>
</evidence>
<reference evidence="3" key="1">
    <citation type="submission" date="2017-02" db="UniProtKB">
        <authorList>
            <consortium name="WormBaseParasite"/>
        </authorList>
    </citation>
    <scope>IDENTIFICATION</scope>
</reference>
<sequence>MEEQRELQRSKFNITVILYETAALVFSLKIHLKLNF</sequence>
<dbReference type="WBParaSite" id="BTMF_0000429901-mRNA-1">
    <property type="protein sequence ID" value="BTMF_0000429901-mRNA-1"/>
    <property type="gene ID" value="BTMF_0000429901"/>
</dbReference>
<dbReference type="EMBL" id="UZAG01003288">
    <property type="protein sequence ID" value="VDO15112.1"/>
    <property type="molecule type" value="Genomic_DNA"/>
</dbReference>
<evidence type="ECO:0000313" key="1">
    <source>
        <dbReference type="EMBL" id="VDO15112.1"/>
    </source>
</evidence>
<protein>
    <submittedName>
        <fullName evidence="1 3">Uncharacterized protein</fullName>
    </submittedName>
</protein>